<reference evidence="2" key="1">
    <citation type="submission" date="2017-09" db="EMBL/GenBank/DDBJ databases">
        <title>Depth-based differentiation of microbial function through sediment-hosted aquifers and enrichment of novel symbionts in the deep terrestrial subsurface.</title>
        <authorList>
            <person name="Probst A.J."/>
            <person name="Ladd B."/>
            <person name="Jarett J.K."/>
            <person name="Geller-Mcgrath D.E."/>
            <person name="Sieber C.M.K."/>
            <person name="Emerson J.B."/>
            <person name="Anantharaman K."/>
            <person name="Thomas B.C."/>
            <person name="Malmstrom R."/>
            <person name="Stieglmeier M."/>
            <person name="Klingl A."/>
            <person name="Woyke T."/>
            <person name="Ryan C.M."/>
            <person name="Banfield J.F."/>
        </authorList>
    </citation>
    <scope>NUCLEOTIDE SEQUENCE [LARGE SCALE GENOMIC DNA]</scope>
</reference>
<dbReference type="Proteomes" id="UP000228809">
    <property type="component" value="Unassembled WGS sequence"/>
</dbReference>
<feature type="non-terminal residue" evidence="1">
    <location>
        <position position="156"/>
    </location>
</feature>
<accession>A0A2M6WDW1</accession>
<sequence length="156" mass="17435">MNKNFFITIGILILFVVLLSFSENASQKSYFKQHAQDIVAKCATAEYRPACYDAAIPKLMDEGMSMEDAFEVTRAVQDIDDMYFYCHVLGHYLAEKETAKDPLRWKDVVARAPSGICSNGAIHGAFQARFKAETLPDASVDELKKELTGVCEPREG</sequence>
<name>A0A2M6WDW1_9BACT</name>
<protein>
    <submittedName>
        <fullName evidence="1">Uncharacterized protein</fullName>
    </submittedName>
</protein>
<dbReference type="EMBL" id="PFBJ01000017">
    <property type="protein sequence ID" value="PIT90972.1"/>
    <property type="molecule type" value="Genomic_DNA"/>
</dbReference>
<organism evidence="1 2">
    <name type="scientific">Candidatus Kaiserbacteria bacterium CG10_big_fil_rev_8_21_14_0_10_49_17</name>
    <dbReference type="NCBI Taxonomy" id="1974609"/>
    <lineage>
        <taxon>Bacteria</taxon>
        <taxon>Candidatus Kaiseribacteriota</taxon>
    </lineage>
</organism>
<proteinExistence type="predicted"/>
<evidence type="ECO:0000313" key="2">
    <source>
        <dbReference type="Proteomes" id="UP000228809"/>
    </source>
</evidence>
<gene>
    <name evidence="1" type="ORF">COU17_02885</name>
</gene>
<dbReference type="AlphaFoldDB" id="A0A2M6WDW1"/>
<evidence type="ECO:0000313" key="1">
    <source>
        <dbReference type="EMBL" id="PIT90972.1"/>
    </source>
</evidence>
<comment type="caution">
    <text evidence="1">The sequence shown here is derived from an EMBL/GenBank/DDBJ whole genome shotgun (WGS) entry which is preliminary data.</text>
</comment>